<dbReference type="Pfam" id="PF00370">
    <property type="entry name" value="FGGY_N"/>
    <property type="match status" value="1"/>
</dbReference>
<organism evidence="9 10">
    <name type="scientific">Candidatus Ornithospirochaeta stercoravium</name>
    <dbReference type="NCBI Taxonomy" id="2840897"/>
    <lineage>
        <taxon>Bacteria</taxon>
        <taxon>Pseudomonadati</taxon>
        <taxon>Spirochaetota</taxon>
        <taxon>Spirochaetia</taxon>
        <taxon>Spirochaetales</taxon>
        <taxon>Spirochaetaceae</taxon>
        <taxon>Spirochaetaceae incertae sedis</taxon>
        <taxon>Candidatus Ornithospirochaeta</taxon>
    </lineage>
</organism>
<dbReference type="InterPro" id="IPR050406">
    <property type="entry name" value="FGGY_Carb_Kinase"/>
</dbReference>
<feature type="domain" description="Carbohydrate kinase FGGY N-terminal" evidence="7">
    <location>
        <begin position="2"/>
        <end position="237"/>
    </location>
</feature>
<dbReference type="GO" id="GO:0019301">
    <property type="term" value="P:rhamnose catabolic process"/>
    <property type="evidence" value="ECO:0007669"/>
    <property type="project" value="InterPro"/>
</dbReference>
<reference evidence="9" key="1">
    <citation type="submission" date="2020-10" db="EMBL/GenBank/DDBJ databases">
        <authorList>
            <person name="Gilroy R."/>
        </authorList>
    </citation>
    <scope>NUCLEOTIDE SEQUENCE</scope>
    <source>
        <strain evidence="9">14700</strain>
    </source>
</reference>
<evidence type="ECO:0000313" key="10">
    <source>
        <dbReference type="Proteomes" id="UP000810292"/>
    </source>
</evidence>
<keyword evidence="6" id="KW-0684">Rhamnose metabolism</keyword>
<name>A0A9D9IAF7_9SPIO</name>
<dbReference type="Proteomes" id="UP000810292">
    <property type="component" value="Unassembled WGS sequence"/>
</dbReference>
<gene>
    <name evidence="9" type="ORF">IAA72_02995</name>
</gene>
<dbReference type="PANTHER" id="PTHR43095">
    <property type="entry name" value="SUGAR KINASE"/>
    <property type="match status" value="1"/>
</dbReference>
<sequence>MVYLAVDIGASSGKLVKGRLTTDGRVVMETIHRFPNGPKKKEDGTLVWDLEGLYQGIVEGLKKAGKADYIAIDTWGVDFVLLDEDGNIIGDTVSYRDGRTDRLDTWPDQNMLYARTGIQFQRFNTIYQLLSLKQEHPEYLEKSAYMLFIPDYLAYRLTGVMKHEYTFASTTNLLDPEKRTWDYELIKNLDLPQHLFASLSDPGSEVGRLKDELKAEIGYDPMVILAPSHDSASAVVGAPVGENTIYLSSGTWSILGCVENHPYRSEEAKNANLSNEGGVDGTIRLLKNIMGTWMLQCLSKETGATFDELEKEAREADLPGLIDASDSRFLSPESMKDEISKALGKENLTRGEIASAVYNSLAIAYRDAIEEMEKITGRTFSHIAIVGGGSKDGYLNALTAMYTHRTVTAGPGEGTAIGNLLYQMITAGELTRDRKNEVLKASVRMDQFRRLG</sequence>
<dbReference type="InterPro" id="IPR043129">
    <property type="entry name" value="ATPase_NBD"/>
</dbReference>
<evidence type="ECO:0000259" key="8">
    <source>
        <dbReference type="Pfam" id="PF02782"/>
    </source>
</evidence>
<dbReference type="PANTHER" id="PTHR43095:SF2">
    <property type="entry name" value="GLUCONOKINASE"/>
    <property type="match status" value="1"/>
</dbReference>
<keyword evidence="5" id="KW-0067">ATP-binding</keyword>
<evidence type="ECO:0000256" key="5">
    <source>
        <dbReference type="ARBA" id="ARBA00022840"/>
    </source>
</evidence>
<keyword evidence="2" id="KW-0808">Transferase</keyword>
<comment type="similarity">
    <text evidence="1">Belongs to the FGGY kinase family.</text>
</comment>
<keyword evidence="3" id="KW-0547">Nucleotide-binding</keyword>
<dbReference type="InterPro" id="IPR013449">
    <property type="entry name" value="Rhamnulokinase"/>
</dbReference>
<dbReference type="InterPro" id="IPR018484">
    <property type="entry name" value="FGGY_N"/>
</dbReference>
<reference evidence="9" key="2">
    <citation type="journal article" date="2021" name="PeerJ">
        <title>Extensive microbial diversity within the chicken gut microbiome revealed by metagenomics and culture.</title>
        <authorList>
            <person name="Gilroy R."/>
            <person name="Ravi A."/>
            <person name="Getino M."/>
            <person name="Pursley I."/>
            <person name="Horton D.L."/>
            <person name="Alikhan N.F."/>
            <person name="Baker D."/>
            <person name="Gharbi K."/>
            <person name="Hall N."/>
            <person name="Watson M."/>
            <person name="Adriaenssens E.M."/>
            <person name="Foster-Nyarko E."/>
            <person name="Jarju S."/>
            <person name="Secka A."/>
            <person name="Antonio M."/>
            <person name="Oren A."/>
            <person name="Chaudhuri R.R."/>
            <person name="La Ragione R."/>
            <person name="Hildebrand F."/>
            <person name="Pallen M.J."/>
        </authorList>
    </citation>
    <scope>NUCLEOTIDE SEQUENCE</scope>
    <source>
        <strain evidence="9">14700</strain>
    </source>
</reference>
<evidence type="ECO:0000313" key="9">
    <source>
        <dbReference type="EMBL" id="MBO8468735.1"/>
    </source>
</evidence>
<proteinExistence type="inferred from homology"/>
<accession>A0A9D9IAF7</accession>
<keyword evidence="4" id="KW-0418">Kinase</keyword>
<evidence type="ECO:0000256" key="4">
    <source>
        <dbReference type="ARBA" id="ARBA00022777"/>
    </source>
</evidence>
<evidence type="ECO:0000259" key="7">
    <source>
        <dbReference type="Pfam" id="PF00370"/>
    </source>
</evidence>
<dbReference type="AlphaFoldDB" id="A0A9D9IAF7"/>
<dbReference type="Gene3D" id="3.30.420.40">
    <property type="match status" value="2"/>
</dbReference>
<feature type="domain" description="Carbohydrate kinase FGGY C-terminal" evidence="8">
    <location>
        <begin position="246"/>
        <end position="426"/>
    </location>
</feature>
<comment type="caution">
    <text evidence="9">The sequence shown here is derived from an EMBL/GenBank/DDBJ whole genome shotgun (WGS) entry which is preliminary data.</text>
</comment>
<dbReference type="SUPFAM" id="SSF53067">
    <property type="entry name" value="Actin-like ATPase domain"/>
    <property type="match status" value="2"/>
</dbReference>
<dbReference type="GO" id="GO:0008993">
    <property type="term" value="F:rhamnulokinase activity"/>
    <property type="evidence" value="ECO:0007669"/>
    <property type="project" value="InterPro"/>
</dbReference>
<dbReference type="CDD" id="cd07771">
    <property type="entry name" value="ASKHA_NBD_FGGY_RhaB-like"/>
    <property type="match status" value="1"/>
</dbReference>
<evidence type="ECO:0000256" key="2">
    <source>
        <dbReference type="ARBA" id="ARBA00022679"/>
    </source>
</evidence>
<protein>
    <submittedName>
        <fullName evidence="9">Rhamnulokinase</fullName>
    </submittedName>
</protein>
<evidence type="ECO:0000256" key="1">
    <source>
        <dbReference type="ARBA" id="ARBA00009156"/>
    </source>
</evidence>
<dbReference type="GO" id="GO:0005524">
    <property type="term" value="F:ATP binding"/>
    <property type="evidence" value="ECO:0007669"/>
    <property type="project" value="UniProtKB-KW"/>
</dbReference>
<evidence type="ECO:0000256" key="3">
    <source>
        <dbReference type="ARBA" id="ARBA00022741"/>
    </source>
</evidence>
<dbReference type="InterPro" id="IPR018485">
    <property type="entry name" value="FGGY_C"/>
</dbReference>
<dbReference type="EMBL" id="JADIMF010000049">
    <property type="protein sequence ID" value="MBO8468735.1"/>
    <property type="molecule type" value="Genomic_DNA"/>
</dbReference>
<evidence type="ECO:0000256" key="6">
    <source>
        <dbReference type="ARBA" id="ARBA00023308"/>
    </source>
</evidence>
<dbReference type="Pfam" id="PF02782">
    <property type="entry name" value="FGGY_C"/>
    <property type="match status" value="1"/>
</dbReference>